<dbReference type="AlphaFoldDB" id="A0A9W4TA33"/>
<feature type="non-terminal residue" evidence="1">
    <location>
        <position position="1"/>
    </location>
</feature>
<evidence type="ECO:0000313" key="2">
    <source>
        <dbReference type="Proteomes" id="UP001153678"/>
    </source>
</evidence>
<dbReference type="Proteomes" id="UP001153678">
    <property type="component" value="Unassembled WGS sequence"/>
</dbReference>
<feature type="non-terminal residue" evidence="1">
    <location>
        <position position="60"/>
    </location>
</feature>
<evidence type="ECO:0000313" key="1">
    <source>
        <dbReference type="EMBL" id="CAI2197609.1"/>
    </source>
</evidence>
<reference evidence="1" key="1">
    <citation type="submission" date="2022-08" db="EMBL/GenBank/DDBJ databases">
        <authorList>
            <person name="Kallberg Y."/>
            <person name="Tangrot J."/>
            <person name="Rosling A."/>
        </authorList>
    </citation>
    <scope>NUCLEOTIDE SEQUENCE</scope>
    <source>
        <strain evidence="1">Wild A</strain>
    </source>
</reference>
<name>A0A9W4TA33_9GLOM</name>
<gene>
    <name evidence="1" type="ORF">FWILDA_LOCUS18162</name>
</gene>
<protein>
    <submittedName>
        <fullName evidence="1">16697_t:CDS:1</fullName>
    </submittedName>
</protein>
<dbReference type="OrthoDB" id="2406877at2759"/>
<sequence>DIVAGNNKELSSILEDALSKRQDIPFIVIDNEGSTERINRMYYYILCIYDGKTSDECEEK</sequence>
<organism evidence="1 2">
    <name type="scientific">Funneliformis geosporum</name>
    <dbReference type="NCBI Taxonomy" id="1117311"/>
    <lineage>
        <taxon>Eukaryota</taxon>
        <taxon>Fungi</taxon>
        <taxon>Fungi incertae sedis</taxon>
        <taxon>Mucoromycota</taxon>
        <taxon>Glomeromycotina</taxon>
        <taxon>Glomeromycetes</taxon>
        <taxon>Glomerales</taxon>
        <taxon>Glomeraceae</taxon>
        <taxon>Funneliformis</taxon>
    </lineage>
</organism>
<accession>A0A9W4TA33</accession>
<comment type="caution">
    <text evidence="1">The sequence shown here is derived from an EMBL/GenBank/DDBJ whole genome shotgun (WGS) entry which is preliminary data.</text>
</comment>
<dbReference type="EMBL" id="CAMKVN010016676">
    <property type="protein sequence ID" value="CAI2197609.1"/>
    <property type="molecule type" value="Genomic_DNA"/>
</dbReference>
<proteinExistence type="predicted"/>
<keyword evidence="2" id="KW-1185">Reference proteome</keyword>